<evidence type="ECO:0000313" key="3">
    <source>
        <dbReference type="Proteomes" id="UP000053342"/>
    </source>
</evidence>
<feature type="region of interest" description="Disordered" evidence="1">
    <location>
        <begin position="290"/>
        <end position="343"/>
    </location>
</feature>
<feature type="compositionally biased region" description="Basic and acidic residues" evidence="1">
    <location>
        <begin position="686"/>
        <end position="695"/>
    </location>
</feature>
<dbReference type="VEuPathDB" id="FungiDB:PV06_02043"/>
<feature type="region of interest" description="Disordered" evidence="1">
    <location>
        <begin position="75"/>
        <end position="164"/>
    </location>
</feature>
<feature type="compositionally biased region" description="Polar residues" evidence="1">
    <location>
        <begin position="1040"/>
        <end position="1055"/>
    </location>
</feature>
<reference evidence="2 3" key="1">
    <citation type="submission" date="2015-01" db="EMBL/GenBank/DDBJ databases">
        <title>The Genome Sequence of Exophiala oligosperma CBS72588.</title>
        <authorList>
            <consortium name="The Broad Institute Genomics Platform"/>
            <person name="Cuomo C."/>
            <person name="de Hoog S."/>
            <person name="Gorbushina A."/>
            <person name="Stielow B."/>
            <person name="Teixiera M."/>
            <person name="Abouelleil A."/>
            <person name="Chapman S.B."/>
            <person name="Priest M."/>
            <person name="Young S.K."/>
            <person name="Wortman J."/>
            <person name="Nusbaum C."/>
            <person name="Birren B."/>
        </authorList>
    </citation>
    <scope>NUCLEOTIDE SEQUENCE [LARGE SCALE GENOMIC DNA]</scope>
    <source>
        <strain evidence="2 3">CBS 72588</strain>
    </source>
</reference>
<name>A0A0D2DTD4_9EURO</name>
<feature type="region of interest" description="Disordered" evidence="1">
    <location>
        <begin position="510"/>
        <end position="560"/>
    </location>
</feature>
<proteinExistence type="predicted"/>
<feature type="compositionally biased region" description="Basic and acidic residues" evidence="1">
    <location>
        <begin position="319"/>
        <end position="331"/>
    </location>
</feature>
<dbReference type="AlphaFoldDB" id="A0A0D2DTD4"/>
<feature type="region of interest" description="Disordered" evidence="1">
    <location>
        <begin position="463"/>
        <end position="486"/>
    </location>
</feature>
<feature type="region of interest" description="Disordered" evidence="1">
    <location>
        <begin position="362"/>
        <end position="401"/>
    </location>
</feature>
<evidence type="ECO:0000313" key="2">
    <source>
        <dbReference type="EMBL" id="KIW46368.1"/>
    </source>
</evidence>
<feature type="compositionally biased region" description="Polar residues" evidence="1">
    <location>
        <begin position="332"/>
        <end position="343"/>
    </location>
</feature>
<dbReference type="RefSeq" id="XP_016266584.1">
    <property type="nucleotide sequence ID" value="XM_016402687.1"/>
</dbReference>
<dbReference type="GeneID" id="27354117"/>
<dbReference type="EMBL" id="KN847333">
    <property type="protein sequence ID" value="KIW46368.1"/>
    <property type="molecule type" value="Genomic_DNA"/>
</dbReference>
<feature type="compositionally biased region" description="Polar residues" evidence="1">
    <location>
        <begin position="375"/>
        <end position="397"/>
    </location>
</feature>
<feature type="compositionally biased region" description="Basic and acidic residues" evidence="1">
    <location>
        <begin position="83"/>
        <end position="119"/>
    </location>
</feature>
<protein>
    <submittedName>
        <fullName evidence="2">Uncharacterized protein</fullName>
    </submittedName>
</protein>
<feature type="region of interest" description="Disordered" evidence="1">
    <location>
        <begin position="746"/>
        <end position="786"/>
    </location>
</feature>
<feature type="region of interest" description="Disordered" evidence="1">
    <location>
        <begin position="1026"/>
        <end position="1055"/>
    </location>
</feature>
<keyword evidence="3" id="KW-1185">Reference proteome</keyword>
<dbReference type="Proteomes" id="UP000053342">
    <property type="component" value="Unassembled WGS sequence"/>
</dbReference>
<feature type="compositionally biased region" description="Basic and acidic residues" evidence="1">
    <location>
        <begin position="362"/>
        <end position="374"/>
    </location>
</feature>
<evidence type="ECO:0000256" key="1">
    <source>
        <dbReference type="SAM" id="MobiDB-lite"/>
    </source>
</evidence>
<organism evidence="2 3">
    <name type="scientific">Exophiala oligosperma</name>
    <dbReference type="NCBI Taxonomy" id="215243"/>
    <lineage>
        <taxon>Eukaryota</taxon>
        <taxon>Fungi</taxon>
        <taxon>Dikarya</taxon>
        <taxon>Ascomycota</taxon>
        <taxon>Pezizomycotina</taxon>
        <taxon>Eurotiomycetes</taxon>
        <taxon>Chaetothyriomycetidae</taxon>
        <taxon>Chaetothyriales</taxon>
        <taxon>Herpotrichiellaceae</taxon>
        <taxon>Exophiala</taxon>
    </lineage>
</organism>
<dbReference type="HOGENOM" id="CLU_007692_0_0_1"/>
<accession>A0A0D2DTD4</accession>
<sequence>MRTVKKLLSPLLSCFGVRSHGDEYEASDLKSLPNPASASSMSLPANTVPHSVGHSGSHTTDTDALRQIFRSSSSVRGYQTALRPHERTHQRESSFDADFKFGTKRSDDQKQPGRIEQLGKHIKQKLSESGVSKSSSKLQIGSDDTVRVSKVPQPAPLEPEHQEAALSQRSTGLLELLMSRSGSEGGYDSDAKSIQTTMLKCSDATLKLSPQAAEALLHPSSRRSSIKHDLAGGSPTKPTSRPALGPPLPSAPPRSTFLVDGQSDAPGSLSRQSSDVADNAVAKLHQLPTYETPPLDTAHPESASLNQDKNKDSQGMSKRMGDSMDGEKRDSVVSTTDNNRNSLISNLDTSLINAITQFGERDSTEIKTSTEDKPSATSDQAKPTPNISSSPRMATMSSKDDVSGRYMTSVDESDCDSIHLYNMRISQRLASPSFIAGSSRPDTSHTTIIRSNKNSMEYCPTTHLTSPSSRMPGTTTSEHNRLPSDPQTMRLFESESSQDIPRLVWRPSTSSTYAPQLRGSRPIVSRGDSSSYYCSDDEAADLDEPHSGVPRRNPNSIAIGGRSETVSFPLRSSYPSLGSLSVAEESAWFGRQSLQQQRDAFNEDKPGPLLSHHRSVSMPGRPAEGRRHLRNASARRTRALTEANEALSVISYGELQDARREQLTEISAQEVHDTCNERLSEIEIPRRRRPIRSESDSGSPCRPLWSRPRQYSTASDMPSTDRCSKPILDESTTDIWRRTLKRALDEPTDDSMGGFLTAPKFDRDGRRRNRRSSLSTDNSNPEVTSHILAVEKGPTHVIRSRQRLSVSEEIPRTNTEQHEVTASETHSVAPVLLVEKKRKKSILDFGKRFATQNLAEDEPGSSSSSTPLKDLLGVWSRFPSHTRNERCGSAGRKDGVIVEDFAKDQSNDVCPPRSTPTTTWNRSLTPLGMYTPGGSLRRLPFGRKHRMDKGKTKSMPLPRSANQNLVIRVKKGRRGLVGRWKKLYRSSSSDFKAYVDHYGHRSSISLGANARNPDLEVIPGLEHFREQSSKDGSDSAPFENFTSSAKGEPAPSNSEPWAQVYKDCVGSLSALRSDADIRSMSEWTDQVCCEGNETMHRLLSSELRDSTTNFEAQLGEELEIAKKGLLRKIENSSRGHRLEISSIHLKQD</sequence>
<gene>
    <name evidence="2" type="ORF">PV06_02043</name>
</gene>
<feature type="region of interest" description="Disordered" evidence="1">
    <location>
        <begin position="686"/>
        <end position="726"/>
    </location>
</feature>
<feature type="compositionally biased region" description="Polar residues" evidence="1">
    <location>
        <begin position="463"/>
        <end position="477"/>
    </location>
</feature>
<feature type="region of interest" description="Disordered" evidence="1">
    <location>
        <begin position="596"/>
        <end position="633"/>
    </location>
</feature>
<dbReference type="OrthoDB" id="4150782at2759"/>
<feature type="compositionally biased region" description="Low complexity" evidence="1">
    <location>
        <begin position="127"/>
        <end position="137"/>
    </location>
</feature>
<feature type="compositionally biased region" description="Polar residues" evidence="1">
    <location>
        <begin position="709"/>
        <end position="718"/>
    </location>
</feature>
<feature type="region of interest" description="Disordered" evidence="1">
    <location>
        <begin position="217"/>
        <end position="275"/>
    </location>
</feature>